<accession>A0A914I2I0</accession>
<sequence length="99" mass="11374">MANIYDEFIIVEEKRVMDFTFQNRCTAGCKDVYLCPHINSKFVDLTAFASLEFKNHWFSLYIKDIASHSTKVPSDMDKSGSNKPKELAVQTLDGCEMRL</sequence>
<dbReference type="WBParaSite" id="Gr19_v10_g6013.t1">
    <property type="protein sequence ID" value="Gr19_v10_g6013.t1"/>
    <property type="gene ID" value="Gr19_v10_g6013"/>
</dbReference>
<dbReference type="Proteomes" id="UP000887572">
    <property type="component" value="Unplaced"/>
</dbReference>
<evidence type="ECO:0000313" key="2">
    <source>
        <dbReference type="WBParaSite" id="Gr19_v10_g6013.t1"/>
    </source>
</evidence>
<organism evidence="1 2">
    <name type="scientific">Globodera rostochiensis</name>
    <name type="common">Golden nematode worm</name>
    <name type="synonym">Heterodera rostochiensis</name>
    <dbReference type="NCBI Taxonomy" id="31243"/>
    <lineage>
        <taxon>Eukaryota</taxon>
        <taxon>Metazoa</taxon>
        <taxon>Ecdysozoa</taxon>
        <taxon>Nematoda</taxon>
        <taxon>Chromadorea</taxon>
        <taxon>Rhabditida</taxon>
        <taxon>Tylenchina</taxon>
        <taxon>Tylenchomorpha</taxon>
        <taxon>Tylenchoidea</taxon>
        <taxon>Heteroderidae</taxon>
        <taxon>Heteroderinae</taxon>
        <taxon>Globodera</taxon>
    </lineage>
</organism>
<reference evidence="2" key="1">
    <citation type="submission" date="2022-11" db="UniProtKB">
        <authorList>
            <consortium name="WormBaseParasite"/>
        </authorList>
    </citation>
    <scope>IDENTIFICATION</scope>
</reference>
<protein>
    <submittedName>
        <fullName evidence="2">Uncharacterized protein</fullName>
    </submittedName>
</protein>
<name>A0A914I2I0_GLORO</name>
<keyword evidence="1" id="KW-1185">Reference proteome</keyword>
<dbReference type="AlphaFoldDB" id="A0A914I2I0"/>
<proteinExistence type="predicted"/>
<evidence type="ECO:0000313" key="1">
    <source>
        <dbReference type="Proteomes" id="UP000887572"/>
    </source>
</evidence>